<evidence type="ECO:0000256" key="2">
    <source>
        <dbReference type="ARBA" id="ARBA00006190"/>
    </source>
</evidence>
<dbReference type="Proteomes" id="UP000011083">
    <property type="component" value="Unassembled WGS sequence"/>
</dbReference>
<dbReference type="PANTHER" id="PTHR22761:SF10">
    <property type="entry name" value="GH13992P"/>
    <property type="match status" value="1"/>
</dbReference>
<dbReference type="GO" id="GO:0000815">
    <property type="term" value="C:ESCRT III complex"/>
    <property type="evidence" value="ECO:0007669"/>
    <property type="project" value="TreeGrafter"/>
</dbReference>
<dbReference type="Gene3D" id="6.10.250.1710">
    <property type="match status" value="1"/>
</dbReference>
<dbReference type="STRING" id="1257118.L8GZU3"/>
<reference evidence="6 7" key="1">
    <citation type="journal article" date="2013" name="Genome Biol.">
        <title>Genome of Acanthamoeba castellanii highlights extensive lateral gene transfer and early evolution of tyrosine kinase signaling.</title>
        <authorList>
            <person name="Clarke M."/>
            <person name="Lohan A.J."/>
            <person name="Liu B."/>
            <person name="Lagkouvardos I."/>
            <person name="Roy S."/>
            <person name="Zafar N."/>
            <person name="Bertelli C."/>
            <person name="Schilde C."/>
            <person name="Kianianmomeni A."/>
            <person name="Burglin T.R."/>
            <person name="Frech C."/>
            <person name="Turcotte B."/>
            <person name="Kopec K.O."/>
            <person name="Synnott J.M."/>
            <person name="Choo C."/>
            <person name="Paponov I."/>
            <person name="Finkler A."/>
            <person name="Soon Heng Tan C."/>
            <person name="Hutchins A.P."/>
            <person name="Weinmeier T."/>
            <person name="Rattei T."/>
            <person name="Chu J.S."/>
            <person name="Gimenez G."/>
            <person name="Irimia M."/>
            <person name="Rigden D.J."/>
            <person name="Fitzpatrick D.A."/>
            <person name="Lorenzo-Morales J."/>
            <person name="Bateman A."/>
            <person name="Chiu C.H."/>
            <person name="Tang P."/>
            <person name="Hegemann P."/>
            <person name="Fromm H."/>
            <person name="Raoult D."/>
            <person name="Greub G."/>
            <person name="Miranda-Saavedra D."/>
            <person name="Chen N."/>
            <person name="Nash P."/>
            <person name="Ginger M.L."/>
            <person name="Horn M."/>
            <person name="Schaap P."/>
            <person name="Caler L."/>
            <person name="Loftus B."/>
        </authorList>
    </citation>
    <scope>NUCLEOTIDE SEQUENCE [LARGE SCALE GENOMIC DNA]</scope>
    <source>
        <strain evidence="6 7">Neff</strain>
    </source>
</reference>
<proteinExistence type="inferred from homology"/>
<dbReference type="EMBL" id="KB007974">
    <property type="protein sequence ID" value="ELR17606.1"/>
    <property type="molecule type" value="Genomic_DNA"/>
</dbReference>
<dbReference type="OMA" id="MKQIHGG"/>
<name>L8GZU3_ACACF</name>
<feature type="region of interest" description="Disordered" evidence="5">
    <location>
        <begin position="179"/>
        <end position="210"/>
    </location>
</feature>
<dbReference type="Gene3D" id="1.10.287.1060">
    <property type="entry name" value="ESAT-6-like"/>
    <property type="match status" value="1"/>
</dbReference>
<dbReference type="RefSeq" id="XP_004339619.1">
    <property type="nucleotide sequence ID" value="XM_004339571.1"/>
</dbReference>
<sequence>MRLFGKKKTTPSPQQSIHRLRETIEMLTKREEFLEKKIEKELQIAKQNASKNKRVAMMALKRKKAYEAQVQKLSGARMTIESQLMAIEGATVNLETINAMREGAAALQGIHGSMSIDTVDNTMDQIREQMDIATEISDAIAQPLGDPIDEDELEAELAELEAENLDEQLLTLNTPTTVSASPIKLPSAPTNQLPAQASRQPQALRAETDEEAELRALEESMAFG</sequence>
<evidence type="ECO:0000313" key="6">
    <source>
        <dbReference type="EMBL" id="ELR17606.1"/>
    </source>
</evidence>
<feature type="compositionally biased region" description="Polar residues" evidence="5">
    <location>
        <begin position="188"/>
        <end position="201"/>
    </location>
</feature>
<evidence type="ECO:0000256" key="5">
    <source>
        <dbReference type="SAM" id="MobiDB-lite"/>
    </source>
</evidence>
<dbReference type="GO" id="GO:0009898">
    <property type="term" value="C:cytoplasmic side of plasma membrane"/>
    <property type="evidence" value="ECO:0007669"/>
    <property type="project" value="TreeGrafter"/>
</dbReference>
<dbReference type="GO" id="GO:0005771">
    <property type="term" value="C:multivesicular body"/>
    <property type="evidence" value="ECO:0007669"/>
    <property type="project" value="TreeGrafter"/>
</dbReference>
<protein>
    <submittedName>
        <fullName evidence="6">Vacuolarsorting protein SNF7, putative</fullName>
    </submittedName>
</protein>
<dbReference type="AlphaFoldDB" id="L8GZU3"/>
<dbReference type="OrthoDB" id="17380at2759"/>
<dbReference type="KEGG" id="acan:ACA1_063700"/>
<dbReference type="GeneID" id="14917810"/>
<accession>L8GZU3</accession>
<organism evidence="6 7">
    <name type="scientific">Acanthamoeba castellanii (strain ATCC 30010 / Neff)</name>
    <dbReference type="NCBI Taxonomy" id="1257118"/>
    <lineage>
        <taxon>Eukaryota</taxon>
        <taxon>Amoebozoa</taxon>
        <taxon>Discosea</taxon>
        <taxon>Longamoebia</taxon>
        <taxon>Centramoebida</taxon>
        <taxon>Acanthamoebidae</taxon>
        <taxon>Acanthamoeba</taxon>
    </lineage>
</organism>
<evidence type="ECO:0000256" key="4">
    <source>
        <dbReference type="SAM" id="Coils"/>
    </source>
</evidence>
<evidence type="ECO:0000313" key="7">
    <source>
        <dbReference type="Proteomes" id="UP000011083"/>
    </source>
</evidence>
<dbReference type="VEuPathDB" id="AmoebaDB:ACA1_063700"/>
<feature type="coiled-coil region" evidence="4">
    <location>
        <begin position="17"/>
        <end position="44"/>
    </location>
</feature>
<dbReference type="Pfam" id="PF03357">
    <property type="entry name" value="Snf7"/>
    <property type="match status" value="1"/>
</dbReference>
<evidence type="ECO:0000256" key="1">
    <source>
        <dbReference type="ARBA" id="ARBA00004177"/>
    </source>
</evidence>
<keyword evidence="4" id="KW-0175">Coiled coil</keyword>
<evidence type="ECO:0000256" key="3">
    <source>
        <dbReference type="ARBA" id="ARBA00022753"/>
    </source>
</evidence>
<dbReference type="InterPro" id="IPR005024">
    <property type="entry name" value="Snf7_fam"/>
</dbReference>
<comment type="similarity">
    <text evidence="2">Belongs to the SNF7 family.</text>
</comment>
<keyword evidence="3" id="KW-0967">Endosome</keyword>
<gene>
    <name evidence="6" type="ORF">ACA1_063700</name>
</gene>
<keyword evidence="7" id="KW-1185">Reference proteome</keyword>
<comment type="subcellular location">
    <subcellularLocation>
        <location evidence="1">Endosome</location>
    </subcellularLocation>
</comment>
<dbReference type="GO" id="GO:0032511">
    <property type="term" value="P:late endosome to vacuole transport via multivesicular body sorting pathway"/>
    <property type="evidence" value="ECO:0007669"/>
    <property type="project" value="TreeGrafter"/>
</dbReference>
<dbReference type="GO" id="GO:0006900">
    <property type="term" value="P:vesicle budding from membrane"/>
    <property type="evidence" value="ECO:0007669"/>
    <property type="project" value="TreeGrafter"/>
</dbReference>
<dbReference type="PANTHER" id="PTHR22761">
    <property type="entry name" value="CHARGED MULTIVESICULAR BODY PROTEIN"/>
    <property type="match status" value="1"/>
</dbReference>